<keyword evidence="3" id="KW-1185">Reference proteome</keyword>
<reference evidence="2 3" key="1">
    <citation type="submission" date="2024-02" db="EMBL/GenBank/DDBJ databases">
        <authorList>
            <person name="Chen Y."/>
            <person name="Shah S."/>
            <person name="Dougan E. K."/>
            <person name="Thang M."/>
            <person name="Chan C."/>
        </authorList>
    </citation>
    <scope>NUCLEOTIDE SEQUENCE [LARGE SCALE GENOMIC DNA]</scope>
</reference>
<evidence type="ECO:0000256" key="1">
    <source>
        <dbReference type="SAM" id="Phobius"/>
    </source>
</evidence>
<gene>
    <name evidence="2" type="ORF">SCF082_LOCUS14583</name>
</gene>
<evidence type="ECO:0000313" key="2">
    <source>
        <dbReference type="EMBL" id="CAK9019599.1"/>
    </source>
</evidence>
<dbReference type="Proteomes" id="UP001642464">
    <property type="component" value="Unassembled WGS sequence"/>
</dbReference>
<feature type="transmembrane region" description="Helical" evidence="1">
    <location>
        <begin position="66"/>
        <end position="88"/>
    </location>
</feature>
<dbReference type="EMBL" id="CAXAMM010009158">
    <property type="protein sequence ID" value="CAK9019599.1"/>
    <property type="molecule type" value="Genomic_DNA"/>
</dbReference>
<keyword evidence="1" id="KW-1133">Transmembrane helix</keyword>
<protein>
    <submittedName>
        <fullName evidence="2">Uncharacterized protein</fullName>
    </submittedName>
</protein>
<name>A0ABP0K081_9DINO</name>
<feature type="transmembrane region" description="Helical" evidence="1">
    <location>
        <begin position="123"/>
        <end position="144"/>
    </location>
</feature>
<keyword evidence="1" id="KW-0472">Membrane</keyword>
<evidence type="ECO:0000313" key="3">
    <source>
        <dbReference type="Proteomes" id="UP001642464"/>
    </source>
</evidence>
<organism evidence="2 3">
    <name type="scientific">Durusdinium trenchii</name>
    <dbReference type="NCBI Taxonomy" id="1381693"/>
    <lineage>
        <taxon>Eukaryota</taxon>
        <taxon>Sar</taxon>
        <taxon>Alveolata</taxon>
        <taxon>Dinophyceae</taxon>
        <taxon>Suessiales</taxon>
        <taxon>Symbiodiniaceae</taxon>
        <taxon>Durusdinium</taxon>
    </lineage>
</organism>
<sequence>MDGWVAASTLVLAWGLLHLRLTTSDLGDLRRWIESLMAAPRQQVDVLKDVRVEEEMIKIRQSNYKFITRCFSHITFLAGIGLVLHAALACRLDSVAFAGCSVVAYAQHVIVSKNLVNLTPERLKFLTWLMHTMQIVLIMASGASETGFQFAVWQGFHWVTRFALIVAFLDPGFSIPFQFIFTLAEMSVYFVVFEPSSVHLGSLFISQFFMIAINIASSVYIDLLLRRRIYALLDTADAESLVSSFRQMLRGVCDGEVLLDSHMNVAQESDCLKHLILTSVSLKGRSFERLLVPDEVPRFSEFIKSSTESCCAPESKHSSTPGCLRVSFRGSAGIRVAADIYHVPISGLFGAREPYHLIAFKEDLECRPQPDAAEDSLPAELLLTGQSHAADFLQKDNTSVISASTGRSSCAHGCPELQEMTLLVDADTLLQDVQEAHLKFRRCEAPDDLGAGLQSSMPSLRKLVKPTDWEKIRSTVATFVERALQDPTVQSRVIKRMSLQLPGHFGRVIAEEATLKRYPRDRKVWLHMKGFRPEKSRPAKAQLLGISICSPMEYGLQPGTLYFLVHVHRENLLEEAVPEPVGAPRATRLFEALRKEHQEAEFHALETQMILKKDPLFIEEMDPSEREDDLARRRSFQNTQRMMLHRPSSEAMDPSVNIMRRLHHGLECNLADRIQDLPMKMHLELVVREGRSNQQRFVQRLQRKLGHPEFFEGLLHLGDHDAGSKVELYYRITEDVSKAPLKIGEWNVGRLDALDDG</sequence>
<accession>A0ABP0K081</accession>
<comment type="caution">
    <text evidence="2">The sequence shown here is derived from an EMBL/GenBank/DDBJ whole genome shotgun (WGS) entry which is preliminary data.</text>
</comment>
<feature type="transmembrane region" description="Helical" evidence="1">
    <location>
        <begin position="204"/>
        <end position="225"/>
    </location>
</feature>
<keyword evidence="1" id="KW-0812">Transmembrane</keyword>
<proteinExistence type="predicted"/>